<dbReference type="PANTHER" id="PTHR46268">
    <property type="entry name" value="STRESS RESPONSE PROTEIN NHAX"/>
    <property type="match status" value="1"/>
</dbReference>
<dbReference type="CDD" id="cd00293">
    <property type="entry name" value="USP-like"/>
    <property type="match status" value="2"/>
</dbReference>
<dbReference type="KEGG" id="ave:Arcve_0132"/>
<reference evidence="3 4" key="1">
    <citation type="submission" date="2011-03" db="EMBL/GenBank/DDBJ databases">
        <title>The complete genome of Archaeoglobus veneficus SNP6.</title>
        <authorList>
            <consortium name="US DOE Joint Genome Institute (JGI-PGF)"/>
            <person name="Lucas S."/>
            <person name="Copeland A."/>
            <person name="Lapidus A."/>
            <person name="Bruce D."/>
            <person name="Goodwin L."/>
            <person name="Pitluck S."/>
            <person name="Kyrpides N."/>
            <person name="Mavromatis K."/>
            <person name="Pagani I."/>
            <person name="Ivanova N."/>
            <person name="Mikhailova N."/>
            <person name="Lu M."/>
            <person name="Detter J.C."/>
            <person name="Tapia R."/>
            <person name="Han C."/>
            <person name="Land M."/>
            <person name="Hauser L."/>
            <person name="Markowitz V."/>
            <person name="Cheng J.-F."/>
            <person name="Hugenholtz P."/>
            <person name="Woyke T."/>
            <person name="Wu D."/>
            <person name="Spring S."/>
            <person name="Brambilla E."/>
            <person name="Klenk H.-P."/>
            <person name="Eisen J.A."/>
        </authorList>
    </citation>
    <scope>NUCLEOTIDE SEQUENCE [LARGE SCALE GENOMIC DNA]</scope>
    <source>
        <strain>SNP6</strain>
    </source>
</reference>
<dbReference type="STRING" id="693661.Arcve_0132"/>
<evidence type="ECO:0000313" key="4">
    <source>
        <dbReference type="Proteomes" id="UP000008136"/>
    </source>
</evidence>
<sequence>MLDRILFPTDFSRYADKTLECGQELIELGVKEVILLHVIEREILEYVDSFAGVSAEDLIRDATKVAEEKLKERTKIVEEMGIKARYVITVGDPVTEIAKVADEENVSAILMGAKGRGMLSTTFLGSVSEGVLRTSKVPVIVTKLKVAEKDGAYYCELALGKMLDRILYATDFSPSSEKLLDYVKGMAGREVVLLHVMEKGEDREEVESKLDSIASQLDRVEKVIAEGKPCKEILRVAKEKGATLIMVGFSGGGIFGSTADCVVRRAEVPVFVGK</sequence>
<dbReference type="RefSeq" id="WP_013682849.1">
    <property type="nucleotide sequence ID" value="NC_015320.1"/>
</dbReference>
<dbReference type="Proteomes" id="UP000008136">
    <property type="component" value="Chromosome"/>
</dbReference>
<dbReference type="Gene3D" id="3.40.50.620">
    <property type="entry name" value="HUPs"/>
    <property type="match status" value="2"/>
</dbReference>
<proteinExistence type="inferred from homology"/>
<dbReference type="eggNOG" id="arCOG00449">
    <property type="taxonomic scope" value="Archaea"/>
</dbReference>
<organism evidence="3 4">
    <name type="scientific">Archaeoglobus veneficus (strain DSM 11195 / SNP6)</name>
    <dbReference type="NCBI Taxonomy" id="693661"/>
    <lineage>
        <taxon>Archaea</taxon>
        <taxon>Methanobacteriati</taxon>
        <taxon>Methanobacteriota</taxon>
        <taxon>Archaeoglobi</taxon>
        <taxon>Archaeoglobales</taxon>
        <taxon>Archaeoglobaceae</taxon>
        <taxon>Archaeoglobus</taxon>
    </lineage>
</organism>
<dbReference type="InterPro" id="IPR006016">
    <property type="entry name" value="UspA"/>
</dbReference>
<evidence type="ECO:0000259" key="2">
    <source>
        <dbReference type="Pfam" id="PF00582"/>
    </source>
</evidence>
<feature type="domain" description="UspA" evidence="2">
    <location>
        <begin position="162"/>
        <end position="272"/>
    </location>
</feature>
<dbReference type="InterPro" id="IPR006015">
    <property type="entry name" value="Universal_stress_UspA"/>
</dbReference>
<comment type="similarity">
    <text evidence="1">Belongs to the universal stress protein A family.</text>
</comment>
<name>F2KN72_ARCVS</name>
<feature type="domain" description="UspA" evidence="2">
    <location>
        <begin position="1"/>
        <end position="143"/>
    </location>
</feature>
<dbReference type="InterPro" id="IPR014729">
    <property type="entry name" value="Rossmann-like_a/b/a_fold"/>
</dbReference>
<dbReference type="PANTHER" id="PTHR46268:SF26">
    <property type="entry name" value="UNIVERSAL STRESS PROTEIN MJ0577"/>
    <property type="match status" value="1"/>
</dbReference>
<evidence type="ECO:0000313" key="3">
    <source>
        <dbReference type="EMBL" id="AEA46173.1"/>
    </source>
</evidence>
<dbReference type="AlphaFoldDB" id="F2KN72"/>
<dbReference type="SUPFAM" id="SSF52402">
    <property type="entry name" value="Adenine nucleotide alpha hydrolases-like"/>
    <property type="match status" value="2"/>
</dbReference>
<dbReference type="OrthoDB" id="50528at2157"/>
<dbReference type="HOGENOM" id="CLU_049301_2_0_2"/>
<gene>
    <name evidence="3" type="ordered locus">Arcve_0132</name>
</gene>
<accession>F2KN72</accession>
<dbReference type="GeneID" id="10393224"/>
<dbReference type="EMBL" id="CP002588">
    <property type="protein sequence ID" value="AEA46173.1"/>
    <property type="molecule type" value="Genomic_DNA"/>
</dbReference>
<keyword evidence="4" id="KW-1185">Reference proteome</keyword>
<dbReference type="Pfam" id="PF00582">
    <property type="entry name" value="Usp"/>
    <property type="match status" value="2"/>
</dbReference>
<protein>
    <submittedName>
        <fullName evidence="3">UspA domain-containing protein</fullName>
    </submittedName>
</protein>
<evidence type="ECO:0000256" key="1">
    <source>
        <dbReference type="ARBA" id="ARBA00008791"/>
    </source>
</evidence>
<dbReference type="PRINTS" id="PR01438">
    <property type="entry name" value="UNVRSLSTRESS"/>
</dbReference>